<dbReference type="Gramene" id="Pp3c19_15620V3.1">
    <property type="protein sequence ID" value="PAC:32940139.CDS.1"/>
    <property type="gene ID" value="Pp3c19_15620"/>
</dbReference>
<accession>A0A2K1IYK8</accession>
<dbReference type="EMBL" id="ABEU02000019">
    <property type="protein sequence ID" value="PNR34351.1"/>
    <property type="molecule type" value="Genomic_DNA"/>
</dbReference>
<proteinExistence type="predicted"/>
<keyword evidence="3" id="KW-1185">Reference proteome</keyword>
<protein>
    <submittedName>
        <fullName evidence="1 2">Uncharacterized protein</fullName>
    </submittedName>
</protein>
<organism evidence="1">
    <name type="scientific">Physcomitrium patens</name>
    <name type="common">Spreading-leaved earth moss</name>
    <name type="synonym">Physcomitrella patens</name>
    <dbReference type="NCBI Taxonomy" id="3218"/>
    <lineage>
        <taxon>Eukaryota</taxon>
        <taxon>Viridiplantae</taxon>
        <taxon>Streptophyta</taxon>
        <taxon>Embryophyta</taxon>
        <taxon>Bryophyta</taxon>
        <taxon>Bryophytina</taxon>
        <taxon>Bryopsida</taxon>
        <taxon>Funariidae</taxon>
        <taxon>Funariales</taxon>
        <taxon>Funariaceae</taxon>
        <taxon>Physcomitrium</taxon>
    </lineage>
</organism>
<dbReference type="Gramene" id="Pp3c19_15620V3.2">
    <property type="protein sequence ID" value="PAC:32940140.CDS.1"/>
    <property type="gene ID" value="Pp3c19_15620"/>
</dbReference>
<evidence type="ECO:0000313" key="2">
    <source>
        <dbReference type="EnsemblPlants" id="PAC:32940139.CDS.1"/>
    </source>
</evidence>
<name>A0A2K1IYK8_PHYPA</name>
<dbReference type="AlphaFoldDB" id="A0A2K1IYK8"/>
<gene>
    <name evidence="1" type="ORF">PHYPA_024168</name>
</gene>
<dbReference type="InParanoid" id="A0A2K1IYK8"/>
<reference evidence="2" key="3">
    <citation type="submission" date="2020-12" db="UniProtKB">
        <authorList>
            <consortium name="EnsemblPlants"/>
        </authorList>
    </citation>
    <scope>IDENTIFICATION</scope>
</reference>
<evidence type="ECO:0000313" key="1">
    <source>
        <dbReference type="EMBL" id="PNR34351.1"/>
    </source>
</evidence>
<evidence type="ECO:0000313" key="3">
    <source>
        <dbReference type="Proteomes" id="UP000006727"/>
    </source>
</evidence>
<dbReference type="EnsemblPlants" id="Pp3c19_15620V3.2">
    <property type="protein sequence ID" value="PAC:32940140.CDS.1"/>
    <property type="gene ID" value="Pp3c19_15620"/>
</dbReference>
<reference evidence="1 3" key="1">
    <citation type="journal article" date="2008" name="Science">
        <title>The Physcomitrella genome reveals evolutionary insights into the conquest of land by plants.</title>
        <authorList>
            <person name="Rensing S."/>
            <person name="Lang D."/>
            <person name="Zimmer A."/>
            <person name="Terry A."/>
            <person name="Salamov A."/>
            <person name="Shapiro H."/>
            <person name="Nishiyama T."/>
            <person name="Perroud P.-F."/>
            <person name="Lindquist E."/>
            <person name="Kamisugi Y."/>
            <person name="Tanahashi T."/>
            <person name="Sakakibara K."/>
            <person name="Fujita T."/>
            <person name="Oishi K."/>
            <person name="Shin-I T."/>
            <person name="Kuroki Y."/>
            <person name="Toyoda A."/>
            <person name="Suzuki Y."/>
            <person name="Hashimoto A."/>
            <person name="Yamaguchi K."/>
            <person name="Sugano A."/>
            <person name="Kohara Y."/>
            <person name="Fujiyama A."/>
            <person name="Anterola A."/>
            <person name="Aoki S."/>
            <person name="Ashton N."/>
            <person name="Barbazuk W.B."/>
            <person name="Barker E."/>
            <person name="Bennetzen J."/>
            <person name="Bezanilla M."/>
            <person name="Blankenship R."/>
            <person name="Cho S.H."/>
            <person name="Dutcher S."/>
            <person name="Estelle M."/>
            <person name="Fawcett J.A."/>
            <person name="Gundlach H."/>
            <person name="Hanada K."/>
            <person name="Heyl A."/>
            <person name="Hicks K.A."/>
            <person name="Hugh J."/>
            <person name="Lohr M."/>
            <person name="Mayer K."/>
            <person name="Melkozernov A."/>
            <person name="Murata T."/>
            <person name="Nelson D."/>
            <person name="Pils B."/>
            <person name="Prigge M."/>
            <person name="Reiss B."/>
            <person name="Renner T."/>
            <person name="Rombauts S."/>
            <person name="Rushton P."/>
            <person name="Sanderfoot A."/>
            <person name="Schween G."/>
            <person name="Shiu S.-H."/>
            <person name="Stueber K."/>
            <person name="Theodoulou F.L."/>
            <person name="Tu H."/>
            <person name="Van de Peer Y."/>
            <person name="Verrier P.J."/>
            <person name="Waters E."/>
            <person name="Wood A."/>
            <person name="Yang L."/>
            <person name="Cove D."/>
            <person name="Cuming A."/>
            <person name="Hasebe M."/>
            <person name="Lucas S."/>
            <person name="Mishler D.B."/>
            <person name="Reski R."/>
            <person name="Grigoriev I."/>
            <person name="Quatrano R.S."/>
            <person name="Boore J.L."/>
        </authorList>
    </citation>
    <scope>NUCLEOTIDE SEQUENCE [LARGE SCALE GENOMIC DNA]</scope>
    <source>
        <strain evidence="2 3">cv. Gransden 2004</strain>
    </source>
</reference>
<reference evidence="1 3" key="2">
    <citation type="journal article" date="2018" name="Plant J.">
        <title>The Physcomitrella patens chromosome-scale assembly reveals moss genome structure and evolution.</title>
        <authorList>
            <person name="Lang D."/>
            <person name="Ullrich K.K."/>
            <person name="Murat F."/>
            <person name="Fuchs J."/>
            <person name="Jenkins J."/>
            <person name="Haas F.B."/>
            <person name="Piednoel M."/>
            <person name="Gundlach H."/>
            <person name="Van Bel M."/>
            <person name="Meyberg R."/>
            <person name="Vives C."/>
            <person name="Morata J."/>
            <person name="Symeonidi A."/>
            <person name="Hiss M."/>
            <person name="Muchero W."/>
            <person name="Kamisugi Y."/>
            <person name="Saleh O."/>
            <person name="Blanc G."/>
            <person name="Decker E.L."/>
            <person name="van Gessel N."/>
            <person name="Grimwood J."/>
            <person name="Hayes R.D."/>
            <person name="Graham S.W."/>
            <person name="Gunter L.E."/>
            <person name="McDaniel S.F."/>
            <person name="Hoernstein S.N.W."/>
            <person name="Larsson A."/>
            <person name="Li F.W."/>
            <person name="Perroud P.F."/>
            <person name="Phillips J."/>
            <person name="Ranjan P."/>
            <person name="Rokshar D.S."/>
            <person name="Rothfels C.J."/>
            <person name="Schneider L."/>
            <person name="Shu S."/>
            <person name="Stevenson D.W."/>
            <person name="Thummler F."/>
            <person name="Tillich M."/>
            <person name="Villarreal Aguilar J.C."/>
            <person name="Widiez T."/>
            <person name="Wong G.K."/>
            <person name="Wymore A."/>
            <person name="Zhang Y."/>
            <person name="Zimmer A.D."/>
            <person name="Quatrano R.S."/>
            <person name="Mayer K.F.X."/>
            <person name="Goodstein D."/>
            <person name="Casacuberta J.M."/>
            <person name="Vandepoele K."/>
            <person name="Reski R."/>
            <person name="Cuming A.C."/>
            <person name="Tuskan G.A."/>
            <person name="Maumus F."/>
            <person name="Salse J."/>
            <person name="Schmutz J."/>
            <person name="Rensing S.A."/>
        </authorList>
    </citation>
    <scope>NUCLEOTIDE SEQUENCE [LARGE SCALE GENOMIC DNA]</scope>
    <source>
        <strain evidence="2 3">cv. Gransden 2004</strain>
    </source>
</reference>
<sequence>MNRIISSFSDVNKHTLCCSSCSDTNLHTLCTRPFSQTSSGTNSFRRYAPVHLHDLCGEQIPTTPH</sequence>
<dbReference type="EnsemblPlants" id="Pp3c19_15620V3.1">
    <property type="protein sequence ID" value="PAC:32940139.CDS.1"/>
    <property type="gene ID" value="Pp3c19_15620"/>
</dbReference>
<dbReference type="Proteomes" id="UP000006727">
    <property type="component" value="Chromosome 19"/>
</dbReference>